<name>K1X4Y6_9BACT</name>
<dbReference type="PROSITE" id="PS00444">
    <property type="entry name" value="POLYPRENYL_SYNTHASE_2"/>
    <property type="match status" value="1"/>
</dbReference>
<dbReference type="SFLD" id="SFLDS00005">
    <property type="entry name" value="Isoprenoid_Synthase_Type_I"/>
    <property type="match status" value="1"/>
</dbReference>
<dbReference type="GO" id="GO:0004659">
    <property type="term" value="F:prenyltransferase activity"/>
    <property type="evidence" value="ECO:0007669"/>
    <property type="project" value="InterPro"/>
</dbReference>
<evidence type="ECO:0000313" key="7">
    <source>
        <dbReference type="EMBL" id="EKD25195.1"/>
    </source>
</evidence>
<dbReference type="Pfam" id="PF00348">
    <property type="entry name" value="polyprenyl_synt"/>
    <property type="match status" value="1"/>
</dbReference>
<proteinExistence type="inferred from homology"/>
<dbReference type="EMBL" id="AMFJ01036114">
    <property type="protein sequence ID" value="EKD25195.1"/>
    <property type="molecule type" value="Genomic_DNA"/>
</dbReference>
<dbReference type="PANTHER" id="PTHR12001">
    <property type="entry name" value="GERANYLGERANYL PYROPHOSPHATE SYNTHASE"/>
    <property type="match status" value="1"/>
</dbReference>
<dbReference type="GO" id="GO:0008299">
    <property type="term" value="P:isoprenoid biosynthetic process"/>
    <property type="evidence" value="ECO:0007669"/>
    <property type="project" value="InterPro"/>
</dbReference>
<evidence type="ECO:0000256" key="6">
    <source>
        <dbReference type="RuleBase" id="RU004466"/>
    </source>
</evidence>
<keyword evidence="3 6" id="KW-0808">Transferase</keyword>
<gene>
    <name evidence="7" type="ORF">ACD_80C00107G0002</name>
</gene>
<reference evidence="7" key="1">
    <citation type="journal article" date="2012" name="Science">
        <title>Fermentation, hydrogen, and sulfur metabolism in multiple uncultivated bacterial phyla.</title>
        <authorList>
            <person name="Wrighton K.C."/>
            <person name="Thomas B.C."/>
            <person name="Sharon I."/>
            <person name="Miller C.S."/>
            <person name="Castelle C.J."/>
            <person name="VerBerkmoes N.C."/>
            <person name="Wilkins M.J."/>
            <person name="Hettich R.L."/>
            <person name="Lipton M.S."/>
            <person name="Williams K.H."/>
            <person name="Long P.E."/>
            <person name="Banfield J.F."/>
        </authorList>
    </citation>
    <scope>NUCLEOTIDE SEQUENCE [LARGE SCALE GENOMIC DNA]</scope>
</reference>
<dbReference type="InterPro" id="IPR000092">
    <property type="entry name" value="Polyprenyl_synt"/>
</dbReference>
<dbReference type="SUPFAM" id="SSF48576">
    <property type="entry name" value="Terpenoid synthases"/>
    <property type="match status" value="1"/>
</dbReference>
<sequence length="348" mass="40601">MDLSSFKTTFDGILQYYVHGKIEQAQKLISDKKINKFIEYINTFIFSGGKRIRPYGLRLIYTWFGGENEKAILNFGIIFELLHSMALIHDDIIDESEKRHNALTVHSFIESNIKAHINAKHIAEWQAILLGDLLLSRVYELRYKKHDFPENLLWDARKNVHNMIEEVILWQMIDVDMMISWPASLTLIDKKNMYKTASYTFVRPMLTWAILADAPEKQKKLIIELGKYMGMAFQMRDDYLDITFGDKTKSAFSDIQEGQQTYFTNYIFEKWTKEQKELLKSSMGKPLDNKQIKILQDMFEESGAIAFGKKAILEYGQKSRKILAKTTLNDEAKEAVLALIKKMEKVEH</sequence>
<comment type="caution">
    <text evidence="7">The sequence shown here is derived from an EMBL/GenBank/DDBJ whole genome shotgun (WGS) entry which is preliminary data.</text>
</comment>
<dbReference type="GO" id="GO:0046872">
    <property type="term" value="F:metal ion binding"/>
    <property type="evidence" value="ECO:0007669"/>
    <property type="project" value="UniProtKB-KW"/>
</dbReference>
<dbReference type="AlphaFoldDB" id="K1X4Y6"/>
<dbReference type="InterPro" id="IPR008949">
    <property type="entry name" value="Isoprenoid_synthase_dom_sf"/>
</dbReference>
<keyword evidence="5" id="KW-0460">Magnesium</keyword>
<dbReference type="PANTHER" id="PTHR12001:SF85">
    <property type="entry name" value="SHORT CHAIN ISOPRENYL DIPHOSPHATE SYNTHASE"/>
    <property type="match status" value="1"/>
</dbReference>
<evidence type="ECO:0000256" key="3">
    <source>
        <dbReference type="ARBA" id="ARBA00022679"/>
    </source>
</evidence>
<evidence type="ECO:0000256" key="1">
    <source>
        <dbReference type="ARBA" id="ARBA00001946"/>
    </source>
</evidence>
<dbReference type="InterPro" id="IPR033749">
    <property type="entry name" value="Polyprenyl_synt_CS"/>
</dbReference>
<dbReference type="Gene3D" id="1.10.600.10">
    <property type="entry name" value="Farnesyl Diphosphate Synthase"/>
    <property type="match status" value="1"/>
</dbReference>
<protein>
    <recommendedName>
        <fullName evidence="8">Polyprenyl synthetase</fullName>
    </recommendedName>
</protein>
<comment type="cofactor">
    <cofactor evidence="1">
        <name>Mg(2+)</name>
        <dbReference type="ChEBI" id="CHEBI:18420"/>
    </cofactor>
</comment>
<keyword evidence="4" id="KW-0479">Metal-binding</keyword>
<evidence type="ECO:0008006" key="8">
    <source>
        <dbReference type="Google" id="ProtNLM"/>
    </source>
</evidence>
<organism evidence="7">
    <name type="scientific">uncultured bacterium</name>
    <name type="common">gcode 4</name>
    <dbReference type="NCBI Taxonomy" id="1234023"/>
    <lineage>
        <taxon>Bacteria</taxon>
        <taxon>environmental samples</taxon>
    </lineage>
</organism>
<accession>K1X4Y6</accession>
<evidence type="ECO:0000256" key="4">
    <source>
        <dbReference type="ARBA" id="ARBA00022723"/>
    </source>
</evidence>
<evidence type="ECO:0000256" key="2">
    <source>
        <dbReference type="ARBA" id="ARBA00006706"/>
    </source>
</evidence>
<comment type="similarity">
    <text evidence="2 6">Belongs to the FPP/GGPP synthase family.</text>
</comment>
<evidence type="ECO:0000256" key="5">
    <source>
        <dbReference type="ARBA" id="ARBA00022842"/>
    </source>
</evidence>